<evidence type="ECO:0000313" key="2">
    <source>
        <dbReference type="EMBL" id="MFC5403391.1"/>
    </source>
</evidence>
<feature type="signal peptide" evidence="1">
    <location>
        <begin position="1"/>
        <end position="23"/>
    </location>
</feature>
<name>A0ABW0HQ81_9BACL</name>
<keyword evidence="1" id="KW-0732">Signal</keyword>
<dbReference type="EMBL" id="JBHSMI010000023">
    <property type="protein sequence ID" value="MFC5403391.1"/>
    <property type="molecule type" value="Genomic_DNA"/>
</dbReference>
<protein>
    <submittedName>
        <fullName evidence="2">Uncharacterized protein</fullName>
    </submittedName>
</protein>
<gene>
    <name evidence="2" type="ORF">ACFPOF_11680</name>
</gene>
<dbReference type="InterPro" id="IPR013320">
    <property type="entry name" value="ConA-like_dom_sf"/>
</dbReference>
<feature type="chain" id="PRO_5046950195" evidence="1">
    <location>
        <begin position="24"/>
        <end position="287"/>
    </location>
</feature>
<evidence type="ECO:0000256" key="1">
    <source>
        <dbReference type="SAM" id="SignalP"/>
    </source>
</evidence>
<sequence length="287" mass="31424">MKYMKILGIILFVIMSVVPQSVAARAYAEESDPLPVIISDTFSIDGVNRTVGSQLNGSQTEVGYVNWTTKSGQWAYPNAYVFAETAGEQYIKPSASDSLQANVPFEPQQNSQMSVEADLWPDSNGTGFMAIGFNKGESEFWYDGQIWMNIRGNGAYEIYANGTAIPIGQGTSTAFIPNQMNKLKVSYDSSLKTVTAWVNNEQVVDHFSLGSFTPDIQYTGFMVTSGDVNVQRIDNFVVRGVRVPLPEPTLPVVISDTFSIDGVNRTVGSQLNGSQTEVGYVNWTTKS</sequence>
<keyword evidence="3" id="KW-1185">Reference proteome</keyword>
<feature type="non-terminal residue" evidence="2">
    <location>
        <position position="287"/>
    </location>
</feature>
<accession>A0ABW0HQ81</accession>
<dbReference type="SUPFAM" id="SSF49899">
    <property type="entry name" value="Concanavalin A-like lectins/glucanases"/>
    <property type="match status" value="1"/>
</dbReference>
<dbReference type="RefSeq" id="WP_378132698.1">
    <property type="nucleotide sequence ID" value="NZ_JBHSMI010000023.1"/>
</dbReference>
<proteinExistence type="predicted"/>
<organism evidence="2 3">
    <name type="scientific">Cohnella soli</name>
    <dbReference type="NCBI Taxonomy" id="425005"/>
    <lineage>
        <taxon>Bacteria</taxon>
        <taxon>Bacillati</taxon>
        <taxon>Bacillota</taxon>
        <taxon>Bacilli</taxon>
        <taxon>Bacillales</taxon>
        <taxon>Paenibacillaceae</taxon>
        <taxon>Cohnella</taxon>
    </lineage>
</organism>
<reference evidence="3" key="1">
    <citation type="journal article" date="2019" name="Int. J. Syst. Evol. Microbiol.">
        <title>The Global Catalogue of Microorganisms (GCM) 10K type strain sequencing project: providing services to taxonomists for standard genome sequencing and annotation.</title>
        <authorList>
            <consortium name="The Broad Institute Genomics Platform"/>
            <consortium name="The Broad Institute Genome Sequencing Center for Infectious Disease"/>
            <person name="Wu L."/>
            <person name="Ma J."/>
        </authorList>
    </citation>
    <scope>NUCLEOTIDE SEQUENCE [LARGE SCALE GENOMIC DNA]</scope>
    <source>
        <strain evidence="3">CGMCC 1.18575</strain>
    </source>
</reference>
<comment type="caution">
    <text evidence="2">The sequence shown here is derived from an EMBL/GenBank/DDBJ whole genome shotgun (WGS) entry which is preliminary data.</text>
</comment>
<evidence type="ECO:0000313" key="3">
    <source>
        <dbReference type="Proteomes" id="UP001596113"/>
    </source>
</evidence>
<dbReference type="Proteomes" id="UP001596113">
    <property type="component" value="Unassembled WGS sequence"/>
</dbReference>
<dbReference type="Gene3D" id="2.60.120.560">
    <property type="entry name" value="Exo-inulinase, domain 1"/>
    <property type="match status" value="1"/>
</dbReference>